<dbReference type="InterPro" id="IPR034746">
    <property type="entry name" value="POTRA"/>
</dbReference>
<dbReference type="InterPro" id="IPR039910">
    <property type="entry name" value="D15-like"/>
</dbReference>
<dbReference type="Pfam" id="PF01103">
    <property type="entry name" value="Omp85"/>
    <property type="match status" value="1"/>
</dbReference>
<dbReference type="PROSITE" id="PS51779">
    <property type="entry name" value="POTRA"/>
    <property type="match status" value="1"/>
</dbReference>
<keyword evidence="5" id="KW-0934">Plastid</keyword>
<evidence type="ECO:0000256" key="6">
    <source>
        <dbReference type="ARBA" id="ARBA00023136"/>
    </source>
</evidence>
<keyword evidence="4" id="KW-0812">Transmembrane</keyword>
<comment type="subcellular location">
    <subcellularLocation>
        <location evidence="1">Mitochondrion outer membrane</location>
        <topology evidence="1">Multi-pass membrane protein</topology>
    </subcellularLocation>
    <subcellularLocation>
        <location evidence="7">Plastid</location>
        <location evidence="7">Chloroplast outer membrane</location>
    </subcellularLocation>
</comment>
<dbReference type="OrthoDB" id="1724197at2759"/>
<evidence type="ECO:0000256" key="8">
    <source>
        <dbReference type="SAM" id="MobiDB-lite"/>
    </source>
</evidence>
<evidence type="ECO:0000256" key="4">
    <source>
        <dbReference type="ARBA" id="ARBA00022692"/>
    </source>
</evidence>
<evidence type="ECO:0000256" key="1">
    <source>
        <dbReference type="ARBA" id="ARBA00004374"/>
    </source>
</evidence>
<protein>
    <recommendedName>
        <fullName evidence="9">POTRA domain-containing protein</fullName>
    </recommendedName>
</protein>
<dbReference type="Gene3D" id="2.40.160.50">
    <property type="entry name" value="membrane protein fhac: a member of the omp85/tpsb transporter family"/>
    <property type="match status" value="1"/>
</dbReference>
<accession>A0A9Q0J6T2</accession>
<evidence type="ECO:0000313" key="11">
    <source>
        <dbReference type="Proteomes" id="UP001141552"/>
    </source>
</evidence>
<evidence type="ECO:0000259" key="9">
    <source>
        <dbReference type="PROSITE" id="PS51779"/>
    </source>
</evidence>
<dbReference type="AlphaFoldDB" id="A0A9Q0J6T2"/>
<feature type="region of interest" description="Disordered" evidence="8">
    <location>
        <begin position="339"/>
        <end position="363"/>
    </location>
</feature>
<keyword evidence="6" id="KW-0472">Membrane</keyword>
<evidence type="ECO:0000256" key="5">
    <source>
        <dbReference type="ARBA" id="ARBA00022805"/>
    </source>
</evidence>
<comment type="caution">
    <text evidence="10">The sequence shown here is derived from an EMBL/GenBank/DDBJ whole genome shotgun (WGS) entry which is preliminary data.</text>
</comment>
<dbReference type="EMBL" id="JAKUCV010005640">
    <property type="protein sequence ID" value="KAJ4830444.1"/>
    <property type="molecule type" value="Genomic_DNA"/>
</dbReference>
<keyword evidence="5" id="KW-1002">Plastid outer membrane</keyword>
<dbReference type="FunFam" id="2.40.160.50:FF:000005">
    <property type="entry name" value="Outer membrane OMP85 family protein"/>
    <property type="match status" value="1"/>
</dbReference>
<dbReference type="PANTHER" id="PTHR12815">
    <property type="entry name" value="SORTING AND ASSEMBLY MACHINERY SAMM50 PROTEIN FAMILY MEMBER"/>
    <property type="match status" value="1"/>
</dbReference>
<reference evidence="10" key="1">
    <citation type="submission" date="2022-02" db="EMBL/GenBank/DDBJ databases">
        <authorList>
            <person name="Henning P.M."/>
            <person name="McCubbin A.G."/>
            <person name="Shore J.S."/>
        </authorList>
    </citation>
    <scope>NUCLEOTIDE SEQUENCE</scope>
    <source>
        <strain evidence="10">F60SS</strain>
        <tissue evidence="10">Leaves</tissue>
    </source>
</reference>
<dbReference type="Pfam" id="PF07244">
    <property type="entry name" value="POTRA"/>
    <property type="match status" value="1"/>
</dbReference>
<dbReference type="PANTHER" id="PTHR12815:SF18">
    <property type="entry name" value="SORTING AND ASSEMBLY MACHINERY COMPONENT 50 HOMOLOG"/>
    <property type="match status" value="1"/>
</dbReference>
<sequence>MEGGEAAQERESMPPLRVHDVIINGNTKTKEAVIEAQTASLKDVTSFQELVEAVQRVKFGLEALGIFDAVSVSYGGGPPELPGTANVVVEVVETKTTFNAYCGAFTKGAGTPLAAEVSASYKNLFGYGDMWDSSLSYGNDQKGEASVGVYLPRFKQLPTPVTARVSLLSQDWLRHSSFKDRSLGISLGLFSTKNHELAYNLAWRTLTDPSQMGSSPVRRQLGHDLLSSLKYTFKLDRRNSPMRPTRGYAFVSTTEIGGLAPDSRSSRFLKQENGLQIALPLGYLHSALNLGIAGGVIFPWGPGFSNMRSPLPDRFFPGGISSPVGTLGGPTALWGFGTRGLGPSEPRREVQSNQSNEGADPGRDYLGGDLAVTAFADLSFDFPSKWCKAKGIHGHIFGSAGNVDKLTENAYQNFSLRKFGESFRTSIGAGIVIPTNRFRLELNYFHVLKKFDNDRGKSGFRFSFSGTS</sequence>
<dbReference type="Proteomes" id="UP001141552">
    <property type="component" value="Unassembled WGS sequence"/>
</dbReference>
<name>A0A9Q0J6T2_9ROSI</name>
<comment type="similarity">
    <text evidence="2">Belongs to the SAM50/omp85 family.</text>
</comment>
<dbReference type="Gene3D" id="3.10.20.310">
    <property type="entry name" value="membrane protein fhac"/>
    <property type="match status" value="1"/>
</dbReference>
<evidence type="ECO:0000256" key="2">
    <source>
        <dbReference type="ARBA" id="ARBA00010913"/>
    </source>
</evidence>
<keyword evidence="11" id="KW-1185">Reference proteome</keyword>
<organism evidence="10 11">
    <name type="scientific">Turnera subulata</name>
    <dbReference type="NCBI Taxonomy" id="218843"/>
    <lineage>
        <taxon>Eukaryota</taxon>
        <taxon>Viridiplantae</taxon>
        <taxon>Streptophyta</taxon>
        <taxon>Embryophyta</taxon>
        <taxon>Tracheophyta</taxon>
        <taxon>Spermatophyta</taxon>
        <taxon>Magnoliopsida</taxon>
        <taxon>eudicotyledons</taxon>
        <taxon>Gunneridae</taxon>
        <taxon>Pentapetalae</taxon>
        <taxon>rosids</taxon>
        <taxon>fabids</taxon>
        <taxon>Malpighiales</taxon>
        <taxon>Passifloraceae</taxon>
        <taxon>Turnera</taxon>
    </lineage>
</organism>
<feature type="domain" description="POTRA" evidence="9">
    <location>
        <begin position="16"/>
        <end position="94"/>
    </location>
</feature>
<proteinExistence type="inferred from homology"/>
<evidence type="ECO:0000256" key="7">
    <source>
        <dbReference type="ARBA" id="ARBA00024013"/>
    </source>
</evidence>
<gene>
    <name evidence="10" type="ORF">Tsubulata_029849</name>
</gene>
<dbReference type="GO" id="GO:0009707">
    <property type="term" value="C:chloroplast outer membrane"/>
    <property type="evidence" value="ECO:0007669"/>
    <property type="project" value="UniProtKB-SubCell"/>
</dbReference>
<evidence type="ECO:0000256" key="3">
    <source>
        <dbReference type="ARBA" id="ARBA00022452"/>
    </source>
</evidence>
<dbReference type="InterPro" id="IPR010827">
    <property type="entry name" value="BamA/TamA_POTRA"/>
</dbReference>
<dbReference type="InterPro" id="IPR000184">
    <property type="entry name" value="Bac_surfAg_D15"/>
</dbReference>
<reference evidence="10" key="2">
    <citation type="journal article" date="2023" name="Plants (Basel)">
        <title>Annotation of the Turnera subulata (Passifloraceae) Draft Genome Reveals the S-Locus Evolved after the Divergence of Turneroideae from Passifloroideae in a Stepwise Manner.</title>
        <authorList>
            <person name="Henning P.M."/>
            <person name="Roalson E.H."/>
            <person name="Mir W."/>
            <person name="McCubbin A.G."/>
            <person name="Shore J.S."/>
        </authorList>
    </citation>
    <scope>NUCLEOTIDE SEQUENCE</scope>
    <source>
        <strain evidence="10">F60SS</strain>
    </source>
</reference>
<keyword evidence="3" id="KW-1134">Transmembrane beta strand</keyword>
<dbReference type="GO" id="GO:0005741">
    <property type="term" value="C:mitochondrial outer membrane"/>
    <property type="evidence" value="ECO:0007669"/>
    <property type="project" value="UniProtKB-SubCell"/>
</dbReference>
<evidence type="ECO:0000313" key="10">
    <source>
        <dbReference type="EMBL" id="KAJ4830444.1"/>
    </source>
</evidence>